<dbReference type="Gene3D" id="2.60.40.10">
    <property type="entry name" value="Immunoglobulins"/>
    <property type="match status" value="1"/>
</dbReference>
<comment type="caution">
    <text evidence="2">The sequence shown here is derived from an EMBL/GenBank/DDBJ whole genome shotgun (WGS) entry which is preliminary data.</text>
</comment>
<dbReference type="Proteomes" id="UP000285301">
    <property type="component" value="Unassembled WGS sequence"/>
</dbReference>
<sequence length="342" mass="39757">MTNEKCGLKGNKIRVSYYSRRNYDFGSGLILREALSNRKLKQIPSYLNYKGREYGTMYVGEGQGAVFPCLYQTEIGSLKPSMLLWTFTSNELNNKPLPIMQYFIKSLTFTYSFFSLIVRVYYSSGSHLPGHNDFKYTNNVKFKYRLLRVWSVEKSDKLAFEYLALRDVQSEDAGLYTCHVYYGDEFEEHRFVTTLKTIEMKKFRSKSNKEDDSPDYIFFEQMPSSRTAAAQIFNSYCLNVVAFLSDNSKVLDKNISCFRFDDWISFSENKVYKRSYHLQLQMLVRDRDNSAEKIFVNNIIGGPGVTRHDDSITPFGDGSLYGYNTFKSLSNLKITLSAFYTF</sequence>
<evidence type="ECO:0000313" key="3">
    <source>
        <dbReference type="Proteomes" id="UP000285301"/>
    </source>
</evidence>
<dbReference type="AlphaFoldDB" id="A0A3S3NWB1"/>
<dbReference type="InterPro" id="IPR013783">
    <property type="entry name" value="Ig-like_fold"/>
</dbReference>
<dbReference type="InterPro" id="IPR003599">
    <property type="entry name" value="Ig_sub"/>
</dbReference>
<dbReference type="SUPFAM" id="SSF48726">
    <property type="entry name" value="Immunoglobulin"/>
    <property type="match status" value="1"/>
</dbReference>
<name>A0A3S3NWB1_9ACAR</name>
<reference evidence="2 3" key="1">
    <citation type="journal article" date="2018" name="Gigascience">
        <title>Genomes of trombidid mites reveal novel predicted allergens and laterally-transferred genes associated with secondary metabolism.</title>
        <authorList>
            <person name="Dong X."/>
            <person name="Chaisiri K."/>
            <person name="Xia D."/>
            <person name="Armstrong S.D."/>
            <person name="Fang Y."/>
            <person name="Donnelly M.J."/>
            <person name="Kadowaki T."/>
            <person name="McGarry J.W."/>
            <person name="Darby A.C."/>
            <person name="Makepeace B.L."/>
        </authorList>
    </citation>
    <scope>NUCLEOTIDE SEQUENCE [LARGE SCALE GENOMIC DNA]</scope>
    <source>
        <strain evidence="2">UoL-WK</strain>
    </source>
</reference>
<accession>A0A3S3NWB1</accession>
<evidence type="ECO:0000313" key="2">
    <source>
        <dbReference type="EMBL" id="RWR99991.1"/>
    </source>
</evidence>
<dbReference type="EMBL" id="NCKU01012769">
    <property type="protein sequence ID" value="RWR99991.1"/>
    <property type="molecule type" value="Genomic_DNA"/>
</dbReference>
<dbReference type="PROSITE" id="PS50835">
    <property type="entry name" value="IG_LIKE"/>
    <property type="match status" value="1"/>
</dbReference>
<gene>
    <name evidence="2" type="ORF">B4U79_16945</name>
</gene>
<evidence type="ECO:0000259" key="1">
    <source>
        <dbReference type="PROSITE" id="PS50835"/>
    </source>
</evidence>
<dbReference type="InterPro" id="IPR007110">
    <property type="entry name" value="Ig-like_dom"/>
</dbReference>
<dbReference type="SMART" id="SM00409">
    <property type="entry name" value="IG"/>
    <property type="match status" value="1"/>
</dbReference>
<keyword evidence="3" id="KW-1185">Reference proteome</keyword>
<dbReference type="InterPro" id="IPR036179">
    <property type="entry name" value="Ig-like_dom_sf"/>
</dbReference>
<protein>
    <recommendedName>
        <fullName evidence="1">Ig-like domain-containing protein</fullName>
    </recommendedName>
</protein>
<feature type="domain" description="Ig-like" evidence="1">
    <location>
        <begin position="44"/>
        <end position="193"/>
    </location>
</feature>
<proteinExistence type="predicted"/>
<organism evidence="2 3">
    <name type="scientific">Dinothrombium tinctorium</name>
    <dbReference type="NCBI Taxonomy" id="1965070"/>
    <lineage>
        <taxon>Eukaryota</taxon>
        <taxon>Metazoa</taxon>
        <taxon>Ecdysozoa</taxon>
        <taxon>Arthropoda</taxon>
        <taxon>Chelicerata</taxon>
        <taxon>Arachnida</taxon>
        <taxon>Acari</taxon>
        <taxon>Acariformes</taxon>
        <taxon>Trombidiformes</taxon>
        <taxon>Prostigmata</taxon>
        <taxon>Anystina</taxon>
        <taxon>Parasitengona</taxon>
        <taxon>Trombidioidea</taxon>
        <taxon>Trombidiidae</taxon>
        <taxon>Dinothrombium</taxon>
    </lineage>
</organism>